<accession>J3N194</accession>
<comment type="cofactor">
    <cofactor evidence="1 10">
        <name>heme</name>
        <dbReference type="ChEBI" id="CHEBI:30413"/>
    </cofactor>
</comment>
<keyword evidence="6" id="KW-0472">Membrane</keyword>
<dbReference type="eggNOG" id="KOG0156">
    <property type="taxonomic scope" value="Eukaryota"/>
</dbReference>
<evidence type="ECO:0000256" key="5">
    <source>
        <dbReference type="ARBA" id="ARBA00022723"/>
    </source>
</evidence>
<organism evidence="12">
    <name type="scientific">Oryza brachyantha</name>
    <name type="common">malo sina</name>
    <dbReference type="NCBI Taxonomy" id="4533"/>
    <lineage>
        <taxon>Eukaryota</taxon>
        <taxon>Viridiplantae</taxon>
        <taxon>Streptophyta</taxon>
        <taxon>Embryophyta</taxon>
        <taxon>Tracheophyta</taxon>
        <taxon>Spermatophyta</taxon>
        <taxon>Magnoliopsida</taxon>
        <taxon>Liliopsida</taxon>
        <taxon>Poales</taxon>
        <taxon>Poaceae</taxon>
        <taxon>BOP clade</taxon>
        <taxon>Oryzoideae</taxon>
        <taxon>Oryzeae</taxon>
        <taxon>Oryzinae</taxon>
        <taxon>Oryza</taxon>
    </lineage>
</organism>
<dbReference type="Pfam" id="PF00067">
    <property type="entry name" value="p450"/>
    <property type="match status" value="1"/>
</dbReference>
<dbReference type="AlphaFoldDB" id="J3N194"/>
<dbReference type="FunFam" id="1.10.630.10:FF:000126">
    <property type="entry name" value="Predicted protein"/>
    <property type="match status" value="1"/>
</dbReference>
<evidence type="ECO:0000256" key="9">
    <source>
        <dbReference type="ARBA" id="ARBA00023033"/>
    </source>
</evidence>
<dbReference type="InterPro" id="IPR002401">
    <property type="entry name" value="Cyt_P450_E_grp-I"/>
</dbReference>
<dbReference type="Gene3D" id="1.10.630.10">
    <property type="entry name" value="Cytochrome P450"/>
    <property type="match status" value="1"/>
</dbReference>
<dbReference type="InterPro" id="IPR001128">
    <property type="entry name" value="Cyt_P450"/>
</dbReference>
<dbReference type="GO" id="GO:0005506">
    <property type="term" value="F:iron ion binding"/>
    <property type="evidence" value="ECO:0007669"/>
    <property type="project" value="InterPro"/>
</dbReference>
<keyword evidence="13" id="KW-1185">Reference proteome</keyword>
<dbReference type="InterPro" id="IPR036396">
    <property type="entry name" value="Cyt_P450_sf"/>
</dbReference>
<keyword evidence="7 11" id="KW-0560">Oxidoreductase</keyword>
<dbReference type="PRINTS" id="PR00463">
    <property type="entry name" value="EP450I"/>
</dbReference>
<dbReference type="PROSITE" id="PS00086">
    <property type="entry name" value="CYTOCHROME_P450"/>
    <property type="match status" value="1"/>
</dbReference>
<evidence type="ECO:0000256" key="8">
    <source>
        <dbReference type="ARBA" id="ARBA00023004"/>
    </source>
</evidence>
<evidence type="ECO:0000256" key="3">
    <source>
        <dbReference type="ARBA" id="ARBA00022617"/>
    </source>
</evidence>
<dbReference type="Gramene" id="OB10G12920.1">
    <property type="protein sequence ID" value="OB10G12920.1"/>
    <property type="gene ID" value="OB10G12920"/>
</dbReference>
<dbReference type="GO" id="GO:0016705">
    <property type="term" value="F:oxidoreductase activity, acting on paired donors, with incorporation or reduction of molecular oxygen"/>
    <property type="evidence" value="ECO:0007669"/>
    <property type="project" value="InterPro"/>
</dbReference>
<evidence type="ECO:0000313" key="12">
    <source>
        <dbReference type="EnsemblPlants" id="OB10G12920.1"/>
    </source>
</evidence>
<dbReference type="PANTHER" id="PTHR47950:SF7">
    <property type="entry name" value="OS12G0196700 PROTEIN"/>
    <property type="match status" value="1"/>
</dbReference>
<dbReference type="SUPFAM" id="SSF48264">
    <property type="entry name" value="Cytochrome P450"/>
    <property type="match status" value="1"/>
</dbReference>
<protein>
    <recommendedName>
        <fullName evidence="14">Cytochrome P450</fullName>
    </recommendedName>
</protein>
<sequence>MELVLGGSSVPTTVEWAMAELLQSPQTMKKAQEELRTVLHNKPHMEESDIAQLPYLQAVVNETLRLHPPVPFASGLAEETLELHGYNVPKGASAFVNIWAICRNAEVWDEPDKFMPERFLQNEIDFSGTDFEFIPFSTGRRICPGLNLSSKLVPLMLASLLHEFDWTLPEDAGRNGIDMSEKFGLVLSMAAPLRAAPKKAL</sequence>
<keyword evidence="3 10" id="KW-0349">Heme</keyword>
<keyword evidence="5 10" id="KW-0479">Metal-binding</keyword>
<evidence type="ECO:0000256" key="6">
    <source>
        <dbReference type="ARBA" id="ARBA00022989"/>
    </source>
</evidence>
<dbReference type="STRING" id="4533.J3N194"/>
<keyword evidence="9 11" id="KW-0503">Monooxygenase</keyword>
<proteinExistence type="inferred from homology"/>
<dbReference type="EnsemblPlants" id="OB10G12920.1">
    <property type="protein sequence ID" value="OB10G12920.1"/>
    <property type="gene ID" value="OB10G12920"/>
</dbReference>
<evidence type="ECO:0000256" key="10">
    <source>
        <dbReference type="PIRSR" id="PIRSR602401-1"/>
    </source>
</evidence>
<keyword evidence="8 10" id="KW-0408">Iron</keyword>
<keyword evidence="6" id="KW-1133">Transmembrane helix</keyword>
<reference evidence="12" key="2">
    <citation type="submission" date="2013-04" db="UniProtKB">
        <authorList>
            <consortium name="EnsemblPlants"/>
        </authorList>
    </citation>
    <scope>IDENTIFICATION</scope>
</reference>
<dbReference type="PRINTS" id="PR00385">
    <property type="entry name" value="P450"/>
</dbReference>
<dbReference type="HOGENOM" id="CLU_001570_29_0_1"/>
<evidence type="ECO:0000256" key="11">
    <source>
        <dbReference type="RuleBase" id="RU000461"/>
    </source>
</evidence>
<feature type="binding site" description="axial binding residue" evidence="10">
    <location>
        <position position="143"/>
    </location>
    <ligand>
        <name>heme</name>
        <dbReference type="ChEBI" id="CHEBI:30413"/>
    </ligand>
    <ligandPart>
        <name>Fe</name>
        <dbReference type="ChEBI" id="CHEBI:18248"/>
    </ligandPart>
</feature>
<evidence type="ECO:0000256" key="4">
    <source>
        <dbReference type="ARBA" id="ARBA00022692"/>
    </source>
</evidence>
<evidence type="ECO:0000256" key="1">
    <source>
        <dbReference type="ARBA" id="ARBA00001971"/>
    </source>
</evidence>
<reference evidence="12" key="1">
    <citation type="journal article" date="2013" name="Nat. Commun.">
        <title>Whole-genome sequencing of Oryza brachyantha reveals mechanisms underlying Oryza genome evolution.</title>
        <authorList>
            <person name="Chen J."/>
            <person name="Huang Q."/>
            <person name="Gao D."/>
            <person name="Wang J."/>
            <person name="Lang Y."/>
            <person name="Liu T."/>
            <person name="Li B."/>
            <person name="Bai Z."/>
            <person name="Luis Goicoechea J."/>
            <person name="Liang C."/>
            <person name="Chen C."/>
            <person name="Zhang W."/>
            <person name="Sun S."/>
            <person name="Liao Y."/>
            <person name="Zhang X."/>
            <person name="Yang L."/>
            <person name="Song C."/>
            <person name="Wang M."/>
            <person name="Shi J."/>
            <person name="Liu G."/>
            <person name="Liu J."/>
            <person name="Zhou H."/>
            <person name="Zhou W."/>
            <person name="Yu Q."/>
            <person name="An N."/>
            <person name="Chen Y."/>
            <person name="Cai Q."/>
            <person name="Wang B."/>
            <person name="Liu B."/>
            <person name="Min J."/>
            <person name="Huang Y."/>
            <person name="Wu H."/>
            <person name="Li Z."/>
            <person name="Zhang Y."/>
            <person name="Yin Y."/>
            <person name="Song W."/>
            <person name="Jiang J."/>
            <person name="Jackson S.A."/>
            <person name="Wing R.A."/>
            <person name="Wang J."/>
            <person name="Chen M."/>
        </authorList>
    </citation>
    <scope>NUCLEOTIDE SEQUENCE [LARGE SCALE GENOMIC DNA]</scope>
    <source>
        <strain evidence="12">cv. IRGC 101232</strain>
    </source>
</reference>
<name>J3N194_ORYBR</name>
<dbReference type="GO" id="GO:0020037">
    <property type="term" value="F:heme binding"/>
    <property type="evidence" value="ECO:0007669"/>
    <property type="project" value="InterPro"/>
</dbReference>
<keyword evidence="4" id="KW-0812">Transmembrane</keyword>
<dbReference type="OMA" id="ITANDFH"/>
<comment type="similarity">
    <text evidence="2 11">Belongs to the cytochrome P450 family.</text>
</comment>
<evidence type="ECO:0000313" key="13">
    <source>
        <dbReference type="Proteomes" id="UP000006038"/>
    </source>
</evidence>
<evidence type="ECO:0000256" key="7">
    <source>
        <dbReference type="ARBA" id="ARBA00023002"/>
    </source>
</evidence>
<evidence type="ECO:0000256" key="2">
    <source>
        <dbReference type="ARBA" id="ARBA00010617"/>
    </source>
</evidence>
<dbReference type="InterPro" id="IPR017972">
    <property type="entry name" value="Cyt_P450_CS"/>
</dbReference>
<dbReference type="Proteomes" id="UP000006038">
    <property type="component" value="Chromosome 10"/>
</dbReference>
<dbReference type="PANTHER" id="PTHR47950">
    <property type="entry name" value="CYTOCHROME P450, FAMILY 76, SUBFAMILY C, POLYPEPTIDE 5-RELATED"/>
    <property type="match status" value="1"/>
</dbReference>
<evidence type="ECO:0008006" key="14">
    <source>
        <dbReference type="Google" id="ProtNLM"/>
    </source>
</evidence>
<dbReference type="GO" id="GO:0004497">
    <property type="term" value="F:monooxygenase activity"/>
    <property type="evidence" value="ECO:0007669"/>
    <property type="project" value="UniProtKB-KW"/>
</dbReference>